<reference evidence="1 2" key="1">
    <citation type="submission" date="2020-08" db="EMBL/GenBank/DDBJ databases">
        <title>Genomic Encyclopedia of Type Strains, Phase IV (KMG-IV): sequencing the most valuable type-strain genomes for metagenomic binning, comparative biology and taxonomic classification.</title>
        <authorList>
            <person name="Goeker M."/>
        </authorList>
    </citation>
    <scope>NUCLEOTIDE SEQUENCE [LARGE SCALE GENOMIC DNA]</scope>
    <source>
        <strain evidence="1 2">DSM 29514</strain>
    </source>
</reference>
<organism evidence="1 2">
    <name type="scientific">Rhizobium rhizoryzae</name>
    <dbReference type="NCBI Taxonomy" id="451876"/>
    <lineage>
        <taxon>Bacteria</taxon>
        <taxon>Pseudomonadati</taxon>
        <taxon>Pseudomonadota</taxon>
        <taxon>Alphaproteobacteria</taxon>
        <taxon>Hyphomicrobiales</taxon>
        <taxon>Rhizobiaceae</taxon>
        <taxon>Rhizobium/Agrobacterium group</taxon>
        <taxon>Rhizobium</taxon>
    </lineage>
</organism>
<comment type="caution">
    <text evidence="1">The sequence shown here is derived from an EMBL/GenBank/DDBJ whole genome shotgun (WGS) entry which is preliminary data.</text>
</comment>
<gene>
    <name evidence="1" type="ORF">GGQ72_001729</name>
</gene>
<evidence type="ECO:0000313" key="1">
    <source>
        <dbReference type="EMBL" id="MBB4143230.1"/>
    </source>
</evidence>
<protein>
    <submittedName>
        <fullName evidence="1">Uncharacterized protein</fullName>
    </submittedName>
</protein>
<proteinExistence type="predicted"/>
<dbReference type="EMBL" id="JACIEC010000001">
    <property type="protein sequence ID" value="MBB4143230.1"/>
    <property type="molecule type" value="Genomic_DNA"/>
</dbReference>
<keyword evidence="2" id="KW-1185">Reference proteome</keyword>
<sequence>MTTKITTIPGLTFDLIIEEVNIRCTNGGLICYLATIYRKDKGSSLRRVVRRSRLLGAAADMKREIQQDGIRAFRRFQNL</sequence>
<evidence type="ECO:0000313" key="2">
    <source>
        <dbReference type="Proteomes" id="UP000519897"/>
    </source>
</evidence>
<accession>A0A7W6PPM3</accession>
<dbReference type="Proteomes" id="UP000519897">
    <property type="component" value="Unassembled WGS sequence"/>
</dbReference>
<name>A0A7W6PPM3_9HYPH</name>
<dbReference type="AlphaFoldDB" id="A0A7W6PPM3"/>